<feature type="compositionally biased region" description="Gly residues" evidence="6">
    <location>
        <begin position="320"/>
        <end position="329"/>
    </location>
</feature>
<feature type="region of interest" description="Disordered" evidence="6">
    <location>
        <begin position="1300"/>
        <end position="1325"/>
    </location>
</feature>
<feature type="region of interest" description="Disordered" evidence="6">
    <location>
        <begin position="1161"/>
        <end position="1256"/>
    </location>
</feature>
<accession>A0A8J4CK55</accession>
<protein>
    <recommendedName>
        <fullName evidence="7">EF-hand domain-containing protein</fullName>
    </recommendedName>
</protein>
<dbReference type="SMART" id="SM00054">
    <property type="entry name" value="EFh"/>
    <property type="match status" value="2"/>
</dbReference>
<feature type="compositionally biased region" description="Acidic residues" evidence="6">
    <location>
        <begin position="420"/>
        <end position="438"/>
    </location>
</feature>
<feature type="compositionally biased region" description="Low complexity" evidence="6">
    <location>
        <begin position="888"/>
        <end position="903"/>
    </location>
</feature>
<evidence type="ECO:0000256" key="2">
    <source>
        <dbReference type="ARBA" id="ARBA00022490"/>
    </source>
</evidence>
<feature type="region of interest" description="Disordered" evidence="6">
    <location>
        <begin position="317"/>
        <end position="352"/>
    </location>
</feature>
<comment type="subcellular location">
    <subcellularLocation>
        <location evidence="1">Cytoplasm</location>
    </subcellularLocation>
</comment>
<dbReference type="InterPro" id="IPR018247">
    <property type="entry name" value="EF_Hand_1_Ca_BS"/>
</dbReference>
<evidence type="ECO:0000313" key="9">
    <source>
        <dbReference type="Proteomes" id="UP000747110"/>
    </source>
</evidence>
<feature type="region of interest" description="Disordered" evidence="6">
    <location>
        <begin position="1119"/>
        <end position="1143"/>
    </location>
</feature>
<keyword evidence="9" id="KW-1185">Reference proteome</keyword>
<dbReference type="InterPro" id="IPR011992">
    <property type="entry name" value="EF-hand-dom_pair"/>
</dbReference>
<dbReference type="CDD" id="cd00051">
    <property type="entry name" value="EFh"/>
    <property type="match status" value="1"/>
</dbReference>
<feature type="region of interest" description="Disordered" evidence="6">
    <location>
        <begin position="1557"/>
        <end position="1598"/>
    </location>
</feature>
<evidence type="ECO:0000256" key="1">
    <source>
        <dbReference type="ARBA" id="ARBA00004496"/>
    </source>
</evidence>
<evidence type="ECO:0000256" key="5">
    <source>
        <dbReference type="ARBA" id="ARBA00022837"/>
    </source>
</evidence>
<feature type="domain" description="EF-hand" evidence="7">
    <location>
        <begin position="565"/>
        <end position="600"/>
    </location>
</feature>
<feature type="compositionally biased region" description="Low complexity" evidence="6">
    <location>
        <begin position="1635"/>
        <end position="1650"/>
    </location>
</feature>
<dbReference type="EMBL" id="BNCP01000028">
    <property type="protein sequence ID" value="GIL84015.1"/>
    <property type="molecule type" value="Genomic_DNA"/>
</dbReference>
<dbReference type="Proteomes" id="UP000747110">
    <property type="component" value="Unassembled WGS sequence"/>
</dbReference>
<feature type="region of interest" description="Disordered" evidence="6">
    <location>
        <begin position="395"/>
        <end position="454"/>
    </location>
</feature>
<proteinExistence type="predicted"/>
<keyword evidence="4" id="KW-0677">Repeat</keyword>
<dbReference type="GO" id="GO:0048306">
    <property type="term" value="F:calcium-dependent protein binding"/>
    <property type="evidence" value="ECO:0007669"/>
    <property type="project" value="UniProtKB-ARBA"/>
</dbReference>
<dbReference type="PROSITE" id="PS50222">
    <property type="entry name" value="EF_HAND_2"/>
    <property type="match status" value="2"/>
</dbReference>
<feature type="compositionally biased region" description="Low complexity" evidence="6">
    <location>
        <begin position="1058"/>
        <end position="1072"/>
    </location>
</feature>
<feature type="region of interest" description="Disordered" evidence="6">
    <location>
        <begin position="33"/>
        <end position="143"/>
    </location>
</feature>
<feature type="region of interest" description="Disordered" evidence="6">
    <location>
        <begin position="193"/>
        <end position="225"/>
    </location>
</feature>
<dbReference type="InterPro" id="IPR051426">
    <property type="entry name" value="Peflin/Sorcin_CaBP"/>
</dbReference>
<keyword evidence="5" id="KW-0106">Calcium</keyword>
<feature type="region of interest" description="Disordered" evidence="6">
    <location>
        <begin position="1058"/>
        <end position="1079"/>
    </location>
</feature>
<evidence type="ECO:0000256" key="6">
    <source>
        <dbReference type="SAM" id="MobiDB-lite"/>
    </source>
</evidence>
<evidence type="ECO:0000313" key="8">
    <source>
        <dbReference type="EMBL" id="GIL84015.1"/>
    </source>
</evidence>
<dbReference type="PANTHER" id="PTHR46212">
    <property type="entry name" value="PEFLIN"/>
    <property type="match status" value="1"/>
</dbReference>
<feature type="region of interest" description="Disordered" evidence="6">
    <location>
        <begin position="840"/>
        <end position="1004"/>
    </location>
</feature>
<dbReference type="Gene3D" id="1.10.238.10">
    <property type="entry name" value="EF-hand"/>
    <property type="match status" value="1"/>
</dbReference>
<keyword evidence="2" id="KW-0963">Cytoplasm</keyword>
<feature type="domain" description="EF-hand" evidence="7">
    <location>
        <begin position="529"/>
        <end position="564"/>
    </location>
</feature>
<sequence length="1758" mass="180637">MPATTTLSAADRLLSFYKDSELLARSGTLASVKSFGSQASPAQSMGIGGSGNDRPGSRGRPDANDVIIDPYELNSSDLESSSDSEFESYVGRNDLSEPGEETDWTASGYGDSDDAYDADDPTRPAGGAGGGGGRSVTPSRQLRGGGSRLHLAIAGAAGGGDAISRGSSFAGTRDAISGRPRTNSFRNRVSLAGGSTAAARPAGLPSNLTSPRSLRGGGGGGSSSGGGLVFVKRDLINIRRSAGTVAASAAGTTRESFKSGTSSARGRRATLAARAAAAATAPASGRVTVSSFKSIANSSPGGVQKGSVWTRALKTAGDDAAGGGGGGTAAGPASPLRTDNNGTPPMSSVAGSGISRFTLAQGGITAMMAAAKNRLSGKIVRRRLLRRRGWDFDVTPGEIDFHLGRPLPQALTRPQPTVNSEDEEESEGNGDGDGDNDDGSLAGGAEPPPGPAMESIKTYAKERAPEVLWSERLRSAKLMARSTGQTVTVKGRMDRKRRRDLARKIQKWDNREWFATRKRTPPAPPLHPAVARVIEQWFALVDDDGSGTLDHSELLGALRASKVPVSSDNINEMIELMDMDGDGAINWKEFETFFMYEFAAGKNLLSGEYVLPSGVALPFGAMIAKLKRNKLLTDLTQGGTARAKWMQVAENPIHLEDELGMMAAVEMAMEEMRNPVLARQRLRAAKALARLPPHLRTKSMGRHLERHPEITEKLLRANSIAPYLATSMKRCASTTSQVMARLASAGSQGSAGSSAAPSVTSTSVGSSGQGNNGQKSGRARNVDLNVAAALAAGLEWPVNGANFYNRRARTILRAVCQKPAESLLHSRAAAAKLAAVKAAVGSGGPEDGTAATANAGGAAKIRSPPTAAGNSDSDEGSPVGRRGGGKGAAAAADPRAMFAAGAGSRRMQSLRNSMRFSRSRSKKKNSDDDDDDNRNDEESKRRRSDSSSDSVLPWLVNAKRREEEERERLRAQLQRGDGGGANTSSGDEDDNDCVPGGGGDDDEDVWVSPMLRNWLRQEHKLYRKRRASLLSKLAEPDPGDGGGEPATVDAIAAVKASDGGDSGYSSDSGGAAVTSRMSPYSKGGAGSLARMLLERSVHLPPAVAAIRDAATATAAATAAAVKDSLPPPPQGIRSANTTDSGFTTNSGDVVVVATAAAAAAASPGPATPSRLMPPPLAIENSWGPSLDTPPGGSAFGAGGLGTPIGESPWASGLPSATPMEGKPRKPRRRMRFEDEEKAEPADADSPAVAAAAGSTLEASNQSILTPILASASRSGGGGDSNAKASSPAFVMYSSGTIANGGAAAAGGETSTEDGEGYGSGRNSPGPVAAGRAAFLRSNLVSGDLSGAESSRTSEVSESTATASAAGGPARSPHGLRPRLSILGVQELPMPNAGGVRYWSSVPGGAPPAPLLRTNNPLTSIGGGPHDDTETRGVRRSYVVDPALRESEDEPLDAEEARDLMAALTLVIPKDETLYDIHNGHLIERPSTSHFRAALAKIRTEASALLQSHSLPPHPEYGNGSAAAAAITVHPRPHSPSSIASPFAARLQGANAAAAAPVQMARSHMSTSSGGGAAGVADATGGHRAGNTQGRGSRSVKQVANRHRSLLINGVHMRLSTTSGGGAGGGPSVTARQRRPSLPSSKLPLSQQPSSVRAPSDTSIGFPHNPGLFGANSESTVGDGGGDSNWLITAQKGGDQSHSLVAAAAAMAAEGESPSLDVSAAVLRVPDGGILMAAIDTARSISRSRSPSRCRSPVSRSPA</sequence>
<dbReference type="SUPFAM" id="SSF47473">
    <property type="entry name" value="EF-hand"/>
    <property type="match status" value="1"/>
</dbReference>
<feature type="region of interest" description="Disordered" evidence="6">
    <location>
        <begin position="747"/>
        <end position="779"/>
    </location>
</feature>
<reference evidence="8" key="1">
    <citation type="journal article" date="2021" name="Proc. Natl. Acad. Sci. U.S.A.">
        <title>Three genomes in the algal genus Volvox reveal the fate of a haploid sex-determining region after a transition to homothallism.</title>
        <authorList>
            <person name="Yamamoto K."/>
            <person name="Hamaji T."/>
            <person name="Kawai-Toyooka H."/>
            <person name="Matsuzaki R."/>
            <person name="Takahashi F."/>
            <person name="Nishimura Y."/>
            <person name="Kawachi M."/>
            <person name="Noguchi H."/>
            <person name="Minakuchi Y."/>
            <person name="Umen J.G."/>
            <person name="Toyoda A."/>
            <person name="Nozaki H."/>
        </authorList>
    </citation>
    <scope>NUCLEOTIDE SEQUENCE</scope>
    <source>
        <strain evidence="8">NIES-3786</strain>
    </source>
</reference>
<feature type="compositionally biased region" description="Basic and acidic residues" evidence="6">
    <location>
        <begin position="936"/>
        <end position="946"/>
    </location>
</feature>
<organism evidence="8 9">
    <name type="scientific">Volvox reticuliferus</name>
    <dbReference type="NCBI Taxonomy" id="1737510"/>
    <lineage>
        <taxon>Eukaryota</taxon>
        <taxon>Viridiplantae</taxon>
        <taxon>Chlorophyta</taxon>
        <taxon>core chlorophytes</taxon>
        <taxon>Chlorophyceae</taxon>
        <taxon>CS clade</taxon>
        <taxon>Chlamydomonadales</taxon>
        <taxon>Volvocaceae</taxon>
        <taxon>Volvox</taxon>
    </lineage>
</organism>
<evidence type="ECO:0000259" key="7">
    <source>
        <dbReference type="PROSITE" id="PS50222"/>
    </source>
</evidence>
<gene>
    <name evidence="8" type="ORF">Vretifemale_12705</name>
</gene>
<comment type="caution">
    <text evidence="8">The sequence shown here is derived from an EMBL/GenBank/DDBJ whole genome shotgun (WGS) entry which is preliminary data.</text>
</comment>
<feature type="compositionally biased region" description="Polar residues" evidence="6">
    <location>
        <begin position="1133"/>
        <end position="1143"/>
    </location>
</feature>
<evidence type="ECO:0000256" key="4">
    <source>
        <dbReference type="ARBA" id="ARBA00022737"/>
    </source>
</evidence>
<feature type="region of interest" description="Disordered" evidence="6">
    <location>
        <begin position="1343"/>
        <end position="1376"/>
    </location>
</feature>
<dbReference type="GO" id="GO:0005509">
    <property type="term" value="F:calcium ion binding"/>
    <property type="evidence" value="ECO:0007669"/>
    <property type="project" value="InterPro"/>
</dbReference>
<keyword evidence="3" id="KW-0479">Metal-binding</keyword>
<feature type="compositionally biased region" description="Polar residues" evidence="6">
    <location>
        <begin position="337"/>
        <end position="350"/>
    </location>
</feature>
<dbReference type="PANTHER" id="PTHR46212:SF3">
    <property type="entry name" value="GH27120P"/>
    <property type="match status" value="1"/>
</dbReference>
<feature type="compositionally biased region" description="Gly residues" evidence="6">
    <location>
        <begin position="1193"/>
        <end position="1202"/>
    </location>
</feature>
<evidence type="ECO:0000256" key="3">
    <source>
        <dbReference type="ARBA" id="ARBA00022723"/>
    </source>
</evidence>
<feature type="region of interest" description="Disordered" evidence="6">
    <location>
        <begin position="1407"/>
        <end position="1433"/>
    </location>
</feature>
<name>A0A8J4CK55_9CHLO</name>
<feature type="compositionally biased region" description="Low complexity" evidence="6">
    <location>
        <begin position="848"/>
        <end position="859"/>
    </location>
</feature>
<dbReference type="PROSITE" id="PS00018">
    <property type="entry name" value="EF_HAND_1"/>
    <property type="match status" value="2"/>
</dbReference>
<feature type="compositionally biased region" description="Low complexity" evidence="6">
    <location>
        <begin position="747"/>
        <end position="766"/>
    </location>
</feature>
<dbReference type="OrthoDB" id="26525at2759"/>
<feature type="compositionally biased region" description="Basic and acidic residues" evidence="6">
    <location>
        <begin position="959"/>
        <end position="970"/>
    </location>
</feature>
<feature type="compositionally biased region" description="Low complexity" evidence="6">
    <location>
        <begin position="1347"/>
        <end position="1372"/>
    </location>
</feature>
<feature type="compositionally biased region" description="Polar residues" evidence="6">
    <location>
        <begin position="1585"/>
        <end position="1597"/>
    </location>
</feature>
<feature type="compositionally biased region" description="Basic and acidic residues" evidence="6">
    <location>
        <begin position="1231"/>
        <end position="1240"/>
    </location>
</feature>
<feature type="region of interest" description="Disordered" evidence="6">
    <location>
        <begin position="1612"/>
        <end position="1657"/>
    </location>
</feature>
<feature type="compositionally biased region" description="Low complexity" evidence="6">
    <location>
        <begin position="1243"/>
        <end position="1252"/>
    </location>
</feature>
<feature type="compositionally biased region" description="Polar residues" evidence="6">
    <location>
        <begin position="33"/>
        <end position="43"/>
    </location>
</feature>
<dbReference type="Pfam" id="PF13499">
    <property type="entry name" value="EF-hand_7"/>
    <property type="match status" value="1"/>
</dbReference>
<dbReference type="GO" id="GO:0005737">
    <property type="term" value="C:cytoplasm"/>
    <property type="evidence" value="ECO:0007669"/>
    <property type="project" value="UniProtKB-SubCell"/>
</dbReference>
<dbReference type="InterPro" id="IPR002048">
    <property type="entry name" value="EF_hand_dom"/>
</dbReference>
<feature type="compositionally biased region" description="Gly residues" evidence="6">
    <location>
        <begin position="215"/>
        <end position="225"/>
    </location>
</feature>
<feature type="non-terminal residue" evidence="8">
    <location>
        <position position="1"/>
    </location>
</feature>
<feature type="compositionally biased region" description="Low complexity" evidence="6">
    <location>
        <begin position="1300"/>
        <end position="1309"/>
    </location>
</feature>